<dbReference type="Gene3D" id="3.30.565.10">
    <property type="entry name" value="Histidine kinase-like ATPase, C-terminal domain"/>
    <property type="match status" value="1"/>
</dbReference>
<protein>
    <submittedName>
        <fullName evidence="3">Serine/threonine-protein kinase RsbW</fullName>
    </submittedName>
</protein>
<evidence type="ECO:0000313" key="4">
    <source>
        <dbReference type="Proteomes" id="UP000239203"/>
    </source>
</evidence>
<dbReference type="Proteomes" id="UP000239203">
    <property type="component" value="Unassembled WGS sequence"/>
</dbReference>
<comment type="caution">
    <text evidence="3">The sequence shown here is derived from an EMBL/GenBank/DDBJ whole genome shotgun (WGS) entry which is preliminary data.</text>
</comment>
<name>A0A2S6GCZ7_9PSEU</name>
<dbReference type="GO" id="GO:0004674">
    <property type="term" value="F:protein serine/threonine kinase activity"/>
    <property type="evidence" value="ECO:0007669"/>
    <property type="project" value="UniProtKB-KW"/>
</dbReference>
<sequence length="149" mass="15377">MTGDVGGELRLGPVPPAVPSAARVELRLGADQANLTVARSVARSTAAMLDADLDTISDLTLAVDEVCSTLIRLAAPGEPVELTFRRSAAAMTVDASVVAVDDAGPDTGTFGWQILDALVDQVSFAVRPDPRGRPVVRITLVLTRTAGAG</sequence>
<dbReference type="Pfam" id="PF13581">
    <property type="entry name" value="HATPase_c_2"/>
    <property type="match status" value="1"/>
</dbReference>
<keyword evidence="1" id="KW-0723">Serine/threonine-protein kinase</keyword>
<dbReference type="PANTHER" id="PTHR35526:SF3">
    <property type="entry name" value="ANTI-SIGMA-F FACTOR RSBW"/>
    <property type="match status" value="1"/>
</dbReference>
<dbReference type="AlphaFoldDB" id="A0A2S6GCZ7"/>
<dbReference type="InterPro" id="IPR050267">
    <property type="entry name" value="Anti-sigma-factor_SerPK"/>
</dbReference>
<evidence type="ECO:0000313" key="3">
    <source>
        <dbReference type="EMBL" id="PPK63127.1"/>
    </source>
</evidence>
<gene>
    <name evidence="3" type="ORF">CLV40_13260</name>
</gene>
<dbReference type="EMBL" id="PTIX01000032">
    <property type="protein sequence ID" value="PPK63127.1"/>
    <property type="molecule type" value="Genomic_DNA"/>
</dbReference>
<dbReference type="PANTHER" id="PTHR35526">
    <property type="entry name" value="ANTI-SIGMA-F FACTOR RSBW-RELATED"/>
    <property type="match status" value="1"/>
</dbReference>
<accession>A0A2S6GCZ7</accession>
<dbReference type="InterPro" id="IPR036890">
    <property type="entry name" value="HATPase_C_sf"/>
</dbReference>
<dbReference type="OrthoDB" id="3694612at2"/>
<organism evidence="3 4">
    <name type="scientific">Actinokineospora auranticolor</name>
    <dbReference type="NCBI Taxonomy" id="155976"/>
    <lineage>
        <taxon>Bacteria</taxon>
        <taxon>Bacillati</taxon>
        <taxon>Actinomycetota</taxon>
        <taxon>Actinomycetes</taxon>
        <taxon>Pseudonocardiales</taxon>
        <taxon>Pseudonocardiaceae</taxon>
        <taxon>Actinokineospora</taxon>
    </lineage>
</organism>
<dbReference type="InterPro" id="IPR003594">
    <property type="entry name" value="HATPase_dom"/>
</dbReference>
<feature type="domain" description="Histidine kinase/HSP90-like ATPase" evidence="2">
    <location>
        <begin position="30"/>
        <end position="115"/>
    </location>
</feature>
<evidence type="ECO:0000256" key="1">
    <source>
        <dbReference type="ARBA" id="ARBA00022527"/>
    </source>
</evidence>
<evidence type="ECO:0000259" key="2">
    <source>
        <dbReference type="Pfam" id="PF13581"/>
    </source>
</evidence>
<keyword evidence="3" id="KW-0808">Transferase</keyword>
<dbReference type="RefSeq" id="WP_104483062.1">
    <property type="nucleotide sequence ID" value="NZ_CP154825.1"/>
</dbReference>
<keyword evidence="3" id="KW-0418">Kinase</keyword>
<keyword evidence="4" id="KW-1185">Reference proteome</keyword>
<proteinExistence type="predicted"/>
<reference evidence="3 4" key="1">
    <citation type="submission" date="2018-02" db="EMBL/GenBank/DDBJ databases">
        <title>Genomic Encyclopedia of Archaeal and Bacterial Type Strains, Phase II (KMG-II): from individual species to whole genera.</title>
        <authorList>
            <person name="Goeker M."/>
        </authorList>
    </citation>
    <scope>NUCLEOTIDE SEQUENCE [LARGE SCALE GENOMIC DNA]</scope>
    <source>
        <strain evidence="3 4">YU 961-1</strain>
    </source>
</reference>